<proteinExistence type="predicted"/>
<accession>A0ABS4ECL7</accession>
<organism evidence="4 5">
    <name type="scientific">Metaclostridioides mangenotii</name>
    <dbReference type="NCBI Taxonomy" id="1540"/>
    <lineage>
        <taxon>Bacteria</taxon>
        <taxon>Bacillati</taxon>
        <taxon>Bacillota</taxon>
        <taxon>Clostridia</taxon>
        <taxon>Peptostreptococcales</taxon>
        <taxon>Peptostreptococcaceae</taxon>
        <taxon>Metaclostridioides</taxon>
    </lineage>
</organism>
<evidence type="ECO:0000313" key="4">
    <source>
        <dbReference type="EMBL" id="MBP1855697.1"/>
    </source>
</evidence>
<name>A0ABS4ECL7_9FIRM</name>
<dbReference type="EC" id="2.5.1.3" evidence="4"/>
<comment type="pathway">
    <text evidence="1">Cofactor biosynthesis; thiamine diphosphate biosynthesis.</text>
</comment>
<evidence type="ECO:0000313" key="5">
    <source>
        <dbReference type="Proteomes" id="UP000767291"/>
    </source>
</evidence>
<evidence type="ECO:0000259" key="3">
    <source>
        <dbReference type="Pfam" id="PF02581"/>
    </source>
</evidence>
<reference evidence="4 5" key="1">
    <citation type="submission" date="2021-03" db="EMBL/GenBank/DDBJ databases">
        <title>Genomic Encyclopedia of Type Strains, Phase IV (KMG-IV): sequencing the most valuable type-strain genomes for metagenomic binning, comparative biology and taxonomic classification.</title>
        <authorList>
            <person name="Goeker M."/>
        </authorList>
    </citation>
    <scope>NUCLEOTIDE SEQUENCE [LARGE SCALE GENOMIC DNA]</scope>
    <source>
        <strain evidence="4 5">DSM 1289</strain>
    </source>
</reference>
<gene>
    <name evidence="4" type="ORF">J2Z43_002095</name>
</gene>
<dbReference type="PANTHER" id="PTHR20857:SF15">
    <property type="entry name" value="THIAMINE-PHOSPHATE SYNTHASE"/>
    <property type="match status" value="1"/>
</dbReference>
<dbReference type="EMBL" id="JAGGJX010000004">
    <property type="protein sequence ID" value="MBP1855697.1"/>
    <property type="molecule type" value="Genomic_DNA"/>
</dbReference>
<dbReference type="Proteomes" id="UP000767291">
    <property type="component" value="Unassembled WGS sequence"/>
</dbReference>
<sequence length="209" mass="24206">MYLITNRHLCSRERYFEVIKEAVNCGVENIIIREKDLSDKDLENLCLEIRDIFDKLFFKCKEVKANFIINSNTSLYEKLDFDGIHLPFSLFSDLIEREYHFKRSKILGLSLHSVDEVRKLNDIVNKTGIKVNYITLSHIYETNCKIGLEAKGLNLLKDSRKLTDIKIVALGGILPSNVSEVLRYSDDFAVMSTIMESENIRKTISDYKV</sequence>
<dbReference type="SUPFAM" id="SSF51391">
    <property type="entry name" value="Thiamin phosphate synthase"/>
    <property type="match status" value="1"/>
</dbReference>
<dbReference type="GO" id="GO:0004789">
    <property type="term" value="F:thiamine-phosphate diphosphorylase activity"/>
    <property type="evidence" value="ECO:0007669"/>
    <property type="project" value="UniProtKB-EC"/>
</dbReference>
<dbReference type="PANTHER" id="PTHR20857">
    <property type="entry name" value="THIAMINE-PHOSPHATE PYROPHOSPHORYLASE"/>
    <property type="match status" value="1"/>
</dbReference>
<feature type="domain" description="Thiamine phosphate synthase/TenI" evidence="3">
    <location>
        <begin position="1"/>
        <end position="194"/>
    </location>
</feature>
<dbReference type="InterPro" id="IPR036206">
    <property type="entry name" value="ThiamineP_synth_sf"/>
</dbReference>
<evidence type="ECO:0000256" key="1">
    <source>
        <dbReference type="ARBA" id="ARBA00004948"/>
    </source>
</evidence>
<dbReference type="InterPro" id="IPR013785">
    <property type="entry name" value="Aldolase_TIM"/>
</dbReference>
<evidence type="ECO:0000256" key="2">
    <source>
        <dbReference type="ARBA" id="ARBA00022977"/>
    </source>
</evidence>
<protein>
    <submittedName>
        <fullName evidence="4">Thiamine-phosphate pyrophosphorylase</fullName>
        <ecNumber evidence="4">2.5.1.3</ecNumber>
    </submittedName>
</protein>
<keyword evidence="4" id="KW-0808">Transferase</keyword>
<comment type="caution">
    <text evidence="4">The sequence shown here is derived from an EMBL/GenBank/DDBJ whole genome shotgun (WGS) entry which is preliminary data.</text>
</comment>
<dbReference type="CDD" id="cd00564">
    <property type="entry name" value="TMP_TenI"/>
    <property type="match status" value="1"/>
</dbReference>
<dbReference type="Gene3D" id="3.20.20.70">
    <property type="entry name" value="Aldolase class I"/>
    <property type="match status" value="1"/>
</dbReference>
<dbReference type="InterPro" id="IPR022998">
    <property type="entry name" value="ThiamineP_synth_TenI"/>
</dbReference>
<keyword evidence="5" id="KW-1185">Reference proteome</keyword>
<dbReference type="Pfam" id="PF02581">
    <property type="entry name" value="TMP-TENI"/>
    <property type="match status" value="1"/>
</dbReference>
<dbReference type="RefSeq" id="WP_209457107.1">
    <property type="nucleotide sequence ID" value="NZ_BAAACS010000004.1"/>
</dbReference>
<keyword evidence="2" id="KW-0784">Thiamine biosynthesis</keyword>